<evidence type="ECO:0000313" key="2">
    <source>
        <dbReference type="Proteomes" id="UP000018417"/>
    </source>
</evidence>
<dbReference type="RefSeq" id="WP_005053019.1">
    <property type="nucleotide sequence ID" value="NZ_KB849759.1"/>
</dbReference>
<comment type="caution">
    <text evidence="1">The sequence shown here is derived from an EMBL/GenBank/DDBJ whole genome shotgun (WGS) entry which is preliminary data.</text>
</comment>
<accession>N9FLB4</accession>
<dbReference type="AlphaFoldDB" id="N9FLB4"/>
<dbReference type="OrthoDB" id="6710589at2"/>
<sequence length="121" mass="12518">MTTINTSRTTRPFNLDVGKTRKANAKVTTNTAYKIGDLLSVSAANVLTHAADASTWSVICGATLTAAEATIAAANNTEIPIYIAGIYSVEAVSISGTALATNQYAAARAQATKNNIELAKV</sequence>
<gene>
    <name evidence="1" type="ORF">F934_01093</name>
</gene>
<reference evidence="1 2" key="1">
    <citation type="submission" date="2013-02" db="EMBL/GenBank/DDBJ databases">
        <title>The Genome Sequence of Acinetobacter beijerinckii ANC 3835.</title>
        <authorList>
            <consortium name="The Broad Institute Genome Sequencing Platform"/>
            <consortium name="The Broad Institute Genome Sequencing Center for Infectious Disease"/>
            <person name="Cerqueira G."/>
            <person name="Feldgarden M."/>
            <person name="Courvalin P."/>
            <person name="Perichon B."/>
            <person name="Grillot-Courvalin C."/>
            <person name="Clermont D."/>
            <person name="Rocha E."/>
            <person name="Yoon E.-J."/>
            <person name="Nemec A."/>
            <person name="Walker B."/>
            <person name="Young S.K."/>
            <person name="Zeng Q."/>
            <person name="Gargeya S."/>
            <person name="Fitzgerald M."/>
            <person name="Haas B."/>
            <person name="Abouelleil A."/>
            <person name="Alvarado L."/>
            <person name="Arachchi H.M."/>
            <person name="Berlin A.M."/>
            <person name="Chapman S.B."/>
            <person name="Dewar J."/>
            <person name="Goldberg J."/>
            <person name="Griggs A."/>
            <person name="Gujja S."/>
            <person name="Hansen M."/>
            <person name="Howarth C."/>
            <person name="Imamovic A."/>
            <person name="Larimer J."/>
            <person name="McCowan C."/>
            <person name="Murphy C."/>
            <person name="Neiman D."/>
            <person name="Pearson M."/>
            <person name="Priest M."/>
            <person name="Roberts A."/>
            <person name="Saif S."/>
            <person name="Shea T."/>
            <person name="Sisk P."/>
            <person name="Sykes S."/>
            <person name="Wortman J."/>
            <person name="Nusbaum C."/>
            <person name="Birren B."/>
        </authorList>
    </citation>
    <scope>NUCLEOTIDE SEQUENCE [LARGE SCALE GENOMIC DNA]</scope>
    <source>
        <strain evidence="1 2">ANC 3835</strain>
    </source>
</reference>
<dbReference type="HOGENOM" id="CLU_162675_0_0_6"/>
<protein>
    <recommendedName>
        <fullName evidence="3">Bacteriophage lambda head decoration protein D</fullName>
    </recommendedName>
</protein>
<evidence type="ECO:0000313" key="1">
    <source>
        <dbReference type="EMBL" id="ENW05736.1"/>
    </source>
</evidence>
<evidence type="ECO:0008006" key="3">
    <source>
        <dbReference type="Google" id="ProtNLM"/>
    </source>
</evidence>
<dbReference type="PATRIC" id="fig|1217649.3.peg.1043"/>
<name>N9FLB4_9GAMM</name>
<dbReference type="Proteomes" id="UP000018417">
    <property type="component" value="Unassembled WGS sequence"/>
</dbReference>
<dbReference type="EMBL" id="APQK01000010">
    <property type="protein sequence ID" value="ENW05736.1"/>
    <property type="molecule type" value="Genomic_DNA"/>
</dbReference>
<proteinExistence type="predicted"/>
<organism evidence="1 2">
    <name type="scientific">Acinetobacter beijerinckii ANC 3835</name>
    <dbReference type="NCBI Taxonomy" id="1217649"/>
    <lineage>
        <taxon>Bacteria</taxon>
        <taxon>Pseudomonadati</taxon>
        <taxon>Pseudomonadota</taxon>
        <taxon>Gammaproteobacteria</taxon>
        <taxon>Moraxellales</taxon>
        <taxon>Moraxellaceae</taxon>
        <taxon>Acinetobacter</taxon>
    </lineage>
</organism>